<organism evidence="1">
    <name type="scientific">Salmo trutta</name>
    <name type="common">Brown trout</name>
    <dbReference type="NCBI Taxonomy" id="8032"/>
    <lineage>
        <taxon>Eukaryota</taxon>
        <taxon>Metazoa</taxon>
        <taxon>Chordata</taxon>
        <taxon>Craniata</taxon>
        <taxon>Vertebrata</taxon>
        <taxon>Euteleostomi</taxon>
        <taxon>Actinopterygii</taxon>
        <taxon>Neopterygii</taxon>
        <taxon>Teleostei</taxon>
        <taxon>Protacanthopterygii</taxon>
        <taxon>Salmoniformes</taxon>
        <taxon>Salmonidae</taxon>
        <taxon>Salmoninae</taxon>
        <taxon>Salmo</taxon>
    </lineage>
</organism>
<evidence type="ECO:0000313" key="1">
    <source>
        <dbReference type="EMBL" id="AAA57515.1"/>
    </source>
</evidence>
<feature type="non-terminal residue" evidence="1">
    <location>
        <position position="1"/>
    </location>
</feature>
<dbReference type="Gene3D" id="3.90.215.10">
    <property type="entry name" value="Gamma Fibrinogen, chain A, domain 1"/>
    <property type="match status" value="1"/>
</dbReference>
<dbReference type="InterPro" id="IPR014716">
    <property type="entry name" value="Fibrinogen_a/b/g_C_1"/>
</dbReference>
<reference evidence="1" key="1">
    <citation type="submission" date="1994-12" db="EMBL/GenBank/DDBJ databases">
        <title>Brown trout fibrinogen mRNA, partial cds.</title>
        <authorList>
            <person name="McGowan C."/>
            <person name="Davidson W.S."/>
        </authorList>
    </citation>
    <scope>NUCLEOTIDE SEQUENCE</scope>
    <source>
        <tissue evidence="1">Liver</tissue>
    </source>
</reference>
<feature type="non-terminal residue" evidence="1">
    <location>
        <position position="69"/>
    </location>
</feature>
<dbReference type="SUPFAM" id="SSF56496">
    <property type="entry name" value="Fibrinogen C-terminal domain-like"/>
    <property type="match status" value="1"/>
</dbReference>
<accession>Q91486</accession>
<proteinExistence type="evidence at transcript level"/>
<name>Q91486_SALTR</name>
<dbReference type="InterPro" id="IPR036056">
    <property type="entry name" value="Fibrinogen-like_C"/>
</dbReference>
<dbReference type="AlphaFoldDB" id="Q91486"/>
<dbReference type="EMBL" id="U18486">
    <property type="protein sequence ID" value="AAA57515.1"/>
    <property type="molecule type" value="mRNA"/>
</dbReference>
<protein>
    <submittedName>
        <fullName evidence="1">Fibrinogen</fullName>
    </submittedName>
</protein>
<dbReference type="SMR" id="Q91486"/>
<sequence>SPTRSTVTRPHRKEAGPLFRTGRMVSVDFGRRWDNYRSGFGNIAFDVRKGTLQHSREYCWYDRISQLTA</sequence>